<evidence type="ECO:0000313" key="3">
    <source>
        <dbReference type="EMBL" id="CAB4020336.1"/>
    </source>
</evidence>
<feature type="region of interest" description="Disordered" evidence="1">
    <location>
        <begin position="60"/>
        <end position="99"/>
    </location>
</feature>
<proteinExistence type="predicted"/>
<reference evidence="3" key="1">
    <citation type="submission" date="2020-04" db="EMBL/GenBank/DDBJ databases">
        <authorList>
            <person name="Alioto T."/>
            <person name="Alioto T."/>
            <person name="Gomez Garrido J."/>
        </authorList>
    </citation>
    <scope>NUCLEOTIDE SEQUENCE</scope>
    <source>
        <strain evidence="3">A484AB</strain>
    </source>
</reference>
<dbReference type="Proteomes" id="UP001152795">
    <property type="component" value="Unassembled WGS sequence"/>
</dbReference>
<feature type="transmembrane region" description="Helical" evidence="2">
    <location>
        <begin position="106"/>
        <end position="125"/>
    </location>
</feature>
<comment type="caution">
    <text evidence="3">The sequence shown here is derived from an EMBL/GenBank/DDBJ whole genome shotgun (WGS) entry which is preliminary data.</text>
</comment>
<feature type="compositionally biased region" description="Polar residues" evidence="1">
    <location>
        <begin position="60"/>
        <end position="91"/>
    </location>
</feature>
<name>A0A7D9F0X2_PARCT</name>
<evidence type="ECO:0000256" key="1">
    <source>
        <dbReference type="SAM" id="MobiDB-lite"/>
    </source>
</evidence>
<dbReference type="AlphaFoldDB" id="A0A7D9F0X2"/>
<keyword evidence="2" id="KW-0472">Membrane</keyword>
<feature type="non-terminal residue" evidence="3">
    <location>
        <position position="145"/>
    </location>
</feature>
<keyword evidence="2" id="KW-0812">Transmembrane</keyword>
<evidence type="ECO:0000313" key="4">
    <source>
        <dbReference type="Proteomes" id="UP001152795"/>
    </source>
</evidence>
<dbReference type="EMBL" id="CACRXK020010907">
    <property type="protein sequence ID" value="CAB4020336.1"/>
    <property type="molecule type" value="Genomic_DNA"/>
</dbReference>
<gene>
    <name evidence="3" type="ORF">PACLA_8A006899</name>
</gene>
<keyword evidence="4" id="KW-1185">Reference proteome</keyword>
<evidence type="ECO:0000256" key="2">
    <source>
        <dbReference type="SAM" id="Phobius"/>
    </source>
</evidence>
<accession>A0A7D9F0X2</accession>
<keyword evidence="2" id="KW-1133">Transmembrane helix</keyword>
<organism evidence="3 4">
    <name type="scientific">Paramuricea clavata</name>
    <name type="common">Red gorgonian</name>
    <name type="synonym">Violescent sea-whip</name>
    <dbReference type="NCBI Taxonomy" id="317549"/>
    <lineage>
        <taxon>Eukaryota</taxon>
        <taxon>Metazoa</taxon>
        <taxon>Cnidaria</taxon>
        <taxon>Anthozoa</taxon>
        <taxon>Octocorallia</taxon>
        <taxon>Malacalcyonacea</taxon>
        <taxon>Plexauridae</taxon>
        <taxon>Paramuricea</taxon>
    </lineage>
</organism>
<protein>
    <submittedName>
        <fullName evidence="3">Uncharacterized protein</fullName>
    </submittedName>
</protein>
<sequence>NITEFILNESTGFDGRRGFAVNVKAIPYQSKGSTALNYNTPPSPAKLTKSLIVTFATPKPMQTTFPSPSGPKVTQTTFPPDPQSTISSNPPSAKGGQTGDKTATTLIFSLSVFAVVIIATLGLVIKWCKNRPKPDPLPIIPQRKS</sequence>